<dbReference type="AlphaFoldDB" id="A0A6A6QLS6"/>
<gene>
    <name evidence="1" type="ORF">BU16DRAFT_466381</name>
</gene>
<evidence type="ECO:0000313" key="2">
    <source>
        <dbReference type="Proteomes" id="UP000799750"/>
    </source>
</evidence>
<organism evidence="1 2">
    <name type="scientific">Lophium mytilinum</name>
    <dbReference type="NCBI Taxonomy" id="390894"/>
    <lineage>
        <taxon>Eukaryota</taxon>
        <taxon>Fungi</taxon>
        <taxon>Dikarya</taxon>
        <taxon>Ascomycota</taxon>
        <taxon>Pezizomycotina</taxon>
        <taxon>Dothideomycetes</taxon>
        <taxon>Pleosporomycetidae</taxon>
        <taxon>Mytilinidiales</taxon>
        <taxon>Mytilinidiaceae</taxon>
        <taxon>Lophium</taxon>
    </lineage>
</organism>
<name>A0A6A6QLS6_9PEZI</name>
<reference evidence="1" key="1">
    <citation type="journal article" date="2020" name="Stud. Mycol.">
        <title>101 Dothideomycetes genomes: a test case for predicting lifestyles and emergence of pathogens.</title>
        <authorList>
            <person name="Haridas S."/>
            <person name="Albert R."/>
            <person name="Binder M."/>
            <person name="Bloem J."/>
            <person name="Labutti K."/>
            <person name="Salamov A."/>
            <person name="Andreopoulos B."/>
            <person name="Baker S."/>
            <person name="Barry K."/>
            <person name="Bills G."/>
            <person name="Bluhm B."/>
            <person name="Cannon C."/>
            <person name="Castanera R."/>
            <person name="Culley D."/>
            <person name="Daum C."/>
            <person name="Ezra D."/>
            <person name="Gonzalez J."/>
            <person name="Henrissat B."/>
            <person name="Kuo A."/>
            <person name="Liang C."/>
            <person name="Lipzen A."/>
            <person name="Lutzoni F."/>
            <person name="Magnuson J."/>
            <person name="Mondo S."/>
            <person name="Nolan M."/>
            <person name="Ohm R."/>
            <person name="Pangilinan J."/>
            <person name="Park H.-J."/>
            <person name="Ramirez L."/>
            <person name="Alfaro M."/>
            <person name="Sun H."/>
            <person name="Tritt A."/>
            <person name="Yoshinaga Y."/>
            <person name="Zwiers L.-H."/>
            <person name="Turgeon B."/>
            <person name="Goodwin S."/>
            <person name="Spatafora J."/>
            <person name="Crous P."/>
            <person name="Grigoriev I."/>
        </authorList>
    </citation>
    <scope>NUCLEOTIDE SEQUENCE</scope>
    <source>
        <strain evidence="1">CBS 269.34</strain>
    </source>
</reference>
<dbReference type="Proteomes" id="UP000799750">
    <property type="component" value="Unassembled WGS sequence"/>
</dbReference>
<proteinExistence type="predicted"/>
<keyword evidence="2" id="KW-1185">Reference proteome</keyword>
<dbReference type="EMBL" id="MU004193">
    <property type="protein sequence ID" value="KAF2493089.1"/>
    <property type="molecule type" value="Genomic_DNA"/>
</dbReference>
<evidence type="ECO:0000313" key="1">
    <source>
        <dbReference type="EMBL" id="KAF2493089.1"/>
    </source>
</evidence>
<protein>
    <submittedName>
        <fullName evidence="1">Uncharacterized protein</fullName>
    </submittedName>
</protein>
<sequence length="329" mass="38034">MWVADPHAPKVSVNDLGLEHRAALTEFLMKIFSTETAQETYAQIIEGLPLLRVFEECPNVTKREDLIAHEHLSSDSITIWKKFEDNFKVDILQFDAKTVQAYQNTVIGSREYKLRLLEMIAVACHSIAALLYKEVKGDAIPTERSLYQPPPITYPPSYDGTIRKPVARPPYLVLPTDFYHMSYQAIEQYPDGIANVVGYWAELRIFGGVVVFDRGESGEECKDAFLHPQPHRRMMHQLHDHQIDQLDNFKSVKREGSLEGVETMLPPLPFQNERYSRRLDEWEALGQHIFRDMYERRWDAPPPQRCVRSGEDVPELQDAVQKLRNEGQL</sequence>
<accession>A0A6A6QLS6</accession>
<dbReference type="OrthoDB" id="5346581at2759"/>